<dbReference type="GO" id="GO:0009100">
    <property type="term" value="P:glycoprotein metabolic process"/>
    <property type="evidence" value="ECO:0007669"/>
    <property type="project" value="UniProtKB-ARBA"/>
</dbReference>
<sequence length="281" mass="32950">MSTELENLQKKIITIASTIDSFCKDNDINYMLCGGTLLGSARHEGFIPWDDDFDIAMPREDFEKFLRCWKDTNDLSIITTNDQQYYKIATPAKIFDVNTRVQEVGEVSNGMPEFNPYGIFIDIFPLDLYPNNFFGKLMNKYWGKVLLAKQQSKFPMYERPPYFRLMLFFMKLFPQVALNKINNKLISIIKNSKCDSKFIGYGVDTPYDDLITGPENILPFQRDCLFDGHYFSGPNKKEVYLETRYGDYMELPPLESRFQHIEKVMEINYKNDSVINRHKKQ</sequence>
<feature type="domain" description="LicD/FKTN/FKRP nucleotidyltransferase" evidence="1">
    <location>
        <begin position="23"/>
        <end position="246"/>
    </location>
</feature>
<dbReference type="Pfam" id="PF04991">
    <property type="entry name" value="LicD"/>
    <property type="match status" value="1"/>
</dbReference>
<evidence type="ECO:0000313" key="3">
    <source>
        <dbReference type="Proteomes" id="UP000238730"/>
    </source>
</evidence>
<dbReference type="Proteomes" id="UP000238730">
    <property type="component" value="Unassembled WGS sequence"/>
</dbReference>
<dbReference type="PANTHER" id="PTHR43404">
    <property type="entry name" value="LIPOPOLYSACCHARIDE CHOLINEPHOSPHOTRANSFERASE LICD"/>
    <property type="match status" value="1"/>
</dbReference>
<dbReference type="RefSeq" id="WP_105059671.1">
    <property type="nucleotide sequence ID" value="NZ_MSCJ01000001.1"/>
</dbReference>
<evidence type="ECO:0000259" key="1">
    <source>
        <dbReference type="Pfam" id="PF04991"/>
    </source>
</evidence>
<accession>A0A2S7VW12</accession>
<dbReference type="InterPro" id="IPR007074">
    <property type="entry name" value="LicD/FKTN/FKRP_NTP_transf"/>
</dbReference>
<gene>
    <name evidence="2" type="ORF">BTO08_01965</name>
</gene>
<dbReference type="EMBL" id="MSCJ01000001">
    <property type="protein sequence ID" value="PQJ66269.1"/>
    <property type="molecule type" value="Genomic_DNA"/>
</dbReference>
<name>A0A2S7VW12_PHOAN</name>
<organism evidence="2 3">
    <name type="scientific">Photobacterium angustum</name>
    <dbReference type="NCBI Taxonomy" id="661"/>
    <lineage>
        <taxon>Bacteria</taxon>
        <taxon>Pseudomonadati</taxon>
        <taxon>Pseudomonadota</taxon>
        <taxon>Gammaproteobacteria</taxon>
        <taxon>Vibrionales</taxon>
        <taxon>Vibrionaceae</taxon>
        <taxon>Photobacterium</taxon>
    </lineage>
</organism>
<protein>
    <recommendedName>
        <fullName evidence="1">LicD/FKTN/FKRP nucleotidyltransferase domain-containing protein</fullName>
    </recommendedName>
</protein>
<reference evidence="2 3" key="1">
    <citation type="submission" date="2016-12" db="EMBL/GenBank/DDBJ databases">
        <title>Diversity of luminous bacteria.</title>
        <authorList>
            <person name="Yoshizawa S."/>
            <person name="Kogure K."/>
        </authorList>
    </citation>
    <scope>NUCLEOTIDE SEQUENCE [LARGE SCALE GENOMIC DNA]</scope>
    <source>
        <strain evidence="2 3">LC1-200</strain>
    </source>
</reference>
<dbReference type="InterPro" id="IPR052942">
    <property type="entry name" value="LPS_cholinephosphotransferase"/>
</dbReference>
<evidence type="ECO:0000313" key="2">
    <source>
        <dbReference type="EMBL" id="PQJ66269.1"/>
    </source>
</evidence>
<dbReference type="OrthoDB" id="9786100at2"/>
<comment type="caution">
    <text evidence="2">The sequence shown here is derived from an EMBL/GenBank/DDBJ whole genome shotgun (WGS) entry which is preliminary data.</text>
</comment>
<proteinExistence type="predicted"/>
<dbReference type="AlphaFoldDB" id="A0A2S7VW12"/>
<dbReference type="PANTHER" id="PTHR43404:SF2">
    <property type="entry name" value="LIPOPOLYSACCHARIDE CHOLINEPHOSPHOTRANSFERASE LICD"/>
    <property type="match status" value="1"/>
</dbReference>